<dbReference type="RefSeq" id="WP_183500743.1">
    <property type="nucleotide sequence ID" value="NZ_BAABCO010000003.1"/>
</dbReference>
<keyword evidence="2" id="KW-0808">Transferase</keyword>
<dbReference type="InterPro" id="IPR000600">
    <property type="entry name" value="ROK"/>
</dbReference>
<dbReference type="PANTHER" id="PTHR18964">
    <property type="entry name" value="ROK (REPRESSOR, ORF, KINASE) FAMILY"/>
    <property type="match status" value="1"/>
</dbReference>
<sequence length="174" mass="17705">MRAQLLGEAVVALTDHEPATIVEAVVDAKGRHADSGAAPTGIGISLGGMTDGSNVAWAPFLKRDAVPLGALVDATGLSTRVENDIIALAEADRWFGVGRGLEGFAVITIGDGVGYGVVAGGEVVRTPDAGIGLAGTFIALAANLRLYSDVVLAGRHTAVRRGRVDGAGHRGRRS</sequence>
<organism evidence="2 3">
    <name type="scientific">Microbacterium invictum</name>
    <dbReference type="NCBI Taxonomy" id="515415"/>
    <lineage>
        <taxon>Bacteria</taxon>
        <taxon>Bacillati</taxon>
        <taxon>Actinomycetota</taxon>
        <taxon>Actinomycetes</taxon>
        <taxon>Micrococcales</taxon>
        <taxon>Microbacteriaceae</taxon>
        <taxon>Microbacterium</taxon>
    </lineage>
</organism>
<keyword evidence="3" id="KW-1185">Reference proteome</keyword>
<protein>
    <submittedName>
        <fullName evidence="2">NBD/HSP70 family sugar kinase</fullName>
    </submittedName>
</protein>
<comment type="similarity">
    <text evidence="1">Belongs to the ROK (NagC/XylR) family.</text>
</comment>
<dbReference type="PANTHER" id="PTHR18964:SF149">
    <property type="entry name" value="BIFUNCTIONAL UDP-N-ACETYLGLUCOSAMINE 2-EPIMERASE_N-ACETYLMANNOSAMINE KINASE"/>
    <property type="match status" value="1"/>
</dbReference>
<accession>A0AA40VNX4</accession>
<gene>
    <name evidence="2" type="ORF">BKA10_003038</name>
</gene>
<dbReference type="Gene3D" id="3.30.420.40">
    <property type="match status" value="2"/>
</dbReference>
<dbReference type="GO" id="GO:0016301">
    <property type="term" value="F:kinase activity"/>
    <property type="evidence" value="ECO:0007669"/>
    <property type="project" value="UniProtKB-KW"/>
</dbReference>
<comment type="caution">
    <text evidence="2">The sequence shown here is derived from an EMBL/GenBank/DDBJ whole genome shotgun (WGS) entry which is preliminary data.</text>
</comment>
<proteinExistence type="inferred from homology"/>
<dbReference type="EMBL" id="JACIFH010000001">
    <property type="protein sequence ID" value="MBB4141244.1"/>
    <property type="molecule type" value="Genomic_DNA"/>
</dbReference>
<evidence type="ECO:0000256" key="1">
    <source>
        <dbReference type="ARBA" id="ARBA00006479"/>
    </source>
</evidence>
<dbReference type="Proteomes" id="UP000549113">
    <property type="component" value="Unassembled WGS sequence"/>
</dbReference>
<evidence type="ECO:0000313" key="3">
    <source>
        <dbReference type="Proteomes" id="UP000549113"/>
    </source>
</evidence>
<dbReference type="InterPro" id="IPR043129">
    <property type="entry name" value="ATPase_NBD"/>
</dbReference>
<keyword evidence="2" id="KW-0418">Kinase</keyword>
<reference evidence="2 3" key="1">
    <citation type="submission" date="2020-08" db="EMBL/GenBank/DDBJ databases">
        <title>Sequencing the genomes of 1000 actinobacteria strains.</title>
        <authorList>
            <person name="Klenk H.-P."/>
        </authorList>
    </citation>
    <scope>NUCLEOTIDE SEQUENCE [LARGE SCALE GENOMIC DNA]</scope>
    <source>
        <strain evidence="2 3">DSM 19600</strain>
    </source>
</reference>
<dbReference type="AlphaFoldDB" id="A0AA40VNX4"/>
<evidence type="ECO:0000313" key="2">
    <source>
        <dbReference type="EMBL" id="MBB4141244.1"/>
    </source>
</evidence>
<dbReference type="Pfam" id="PF00480">
    <property type="entry name" value="ROK"/>
    <property type="match status" value="1"/>
</dbReference>
<dbReference type="SUPFAM" id="SSF53067">
    <property type="entry name" value="Actin-like ATPase domain"/>
    <property type="match status" value="1"/>
</dbReference>
<name>A0AA40VNX4_9MICO</name>